<comment type="subcellular location">
    <subcellularLocation>
        <location evidence="1">Secreted</location>
    </subcellularLocation>
</comment>
<dbReference type="PANTHER" id="PTHR10423">
    <property type="entry name" value="INSULIN-LIKE 3"/>
    <property type="match status" value="1"/>
</dbReference>
<keyword evidence="3" id="KW-0964">Secreted</keyword>
<keyword evidence="5" id="KW-0732">Signal</keyword>
<dbReference type="PANTHER" id="PTHR10423:SF5">
    <property type="entry name" value="INSULIN LIKE 3"/>
    <property type="match status" value="1"/>
</dbReference>
<evidence type="ECO:0000256" key="1">
    <source>
        <dbReference type="ARBA" id="ARBA00004613"/>
    </source>
</evidence>
<organism evidence="7 8">
    <name type="scientific">Saguinus oedipus</name>
    <name type="common">Cotton-top tamarin</name>
    <name type="synonym">Oedipomidas oedipus</name>
    <dbReference type="NCBI Taxonomy" id="9490"/>
    <lineage>
        <taxon>Eukaryota</taxon>
        <taxon>Metazoa</taxon>
        <taxon>Chordata</taxon>
        <taxon>Craniata</taxon>
        <taxon>Vertebrata</taxon>
        <taxon>Euteleostomi</taxon>
        <taxon>Mammalia</taxon>
        <taxon>Eutheria</taxon>
        <taxon>Euarchontoglires</taxon>
        <taxon>Primates</taxon>
        <taxon>Haplorrhini</taxon>
        <taxon>Platyrrhini</taxon>
        <taxon>Cebidae</taxon>
        <taxon>Callitrichinae</taxon>
        <taxon>Saguinus</taxon>
    </lineage>
</organism>
<dbReference type="SUPFAM" id="SSF56994">
    <property type="entry name" value="Insulin-like"/>
    <property type="match status" value="1"/>
</dbReference>
<accession>A0ABQ9TSE1</accession>
<reference evidence="7 8" key="1">
    <citation type="submission" date="2023-05" db="EMBL/GenBank/DDBJ databases">
        <title>B98-5 Cell Line De Novo Hybrid Assembly: An Optical Mapping Approach.</title>
        <authorList>
            <person name="Kananen K."/>
            <person name="Auerbach J.A."/>
            <person name="Kautto E."/>
            <person name="Blachly J.S."/>
        </authorList>
    </citation>
    <scope>NUCLEOTIDE SEQUENCE [LARGE SCALE GENOMIC DNA]</scope>
    <source>
        <strain evidence="7">B95-8</strain>
        <tissue evidence="7">Cell line</tissue>
    </source>
</reference>
<evidence type="ECO:0000313" key="8">
    <source>
        <dbReference type="Proteomes" id="UP001266305"/>
    </source>
</evidence>
<dbReference type="Proteomes" id="UP001266305">
    <property type="component" value="Unassembled WGS sequence"/>
</dbReference>
<proteinExistence type="predicted"/>
<evidence type="ECO:0000256" key="4">
    <source>
        <dbReference type="ARBA" id="ARBA00022685"/>
    </source>
</evidence>
<evidence type="ECO:0008006" key="9">
    <source>
        <dbReference type="Google" id="ProtNLM"/>
    </source>
</evidence>
<keyword evidence="8" id="KW-1185">Reference proteome</keyword>
<comment type="caution">
    <text evidence="7">The sequence shown here is derived from an EMBL/GenBank/DDBJ whole genome shotgun (WGS) entry which is preliminary data.</text>
</comment>
<evidence type="ECO:0000256" key="6">
    <source>
        <dbReference type="ARBA" id="ARBA00023157"/>
    </source>
</evidence>
<evidence type="ECO:0000256" key="3">
    <source>
        <dbReference type="ARBA" id="ARBA00022525"/>
    </source>
</evidence>
<name>A0ABQ9TSE1_SAGOE</name>
<dbReference type="InterPro" id="IPR036438">
    <property type="entry name" value="Insulin-like_sf"/>
</dbReference>
<sequence>MFCPFTKAPSWGGPGAYKASPCLAQAPPTTMDPRLPAWALVLLGPALVFALGPAPTPEMREKLCGHHFVRALVRVCGGPRWSTEARRPVTAGDALWEAKVEQGRWAGLQIVGPHWSVFPRVMSPLWDQKQREAGNPGPGEVPLCPQVNCCSGWRDDICSMDWWPTVSLHREDLACSPCPRPLTIIATAVQLPATLHATAASVAVANKTC</sequence>
<evidence type="ECO:0000256" key="5">
    <source>
        <dbReference type="ARBA" id="ARBA00022729"/>
    </source>
</evidence>
<protein>
    <recommendedName>
        <fullName evidence="9">Insulin-like 3</fullName>
    </recommendedName>
</protein>
<keyword evidence="4" id="KW-0165">Cleavage on pair of basic residues</keyword>
<comment type="subunit">
    <text evidence="2">Heterodimer of a B chain and an A chain linked by two disulfide bonds.</text>
</comment>
<dbReference type="InterPro" id="IPR043387">
    <property type="entry name" value="INSL3/INSL4"/>
</dbReference>
<dbReference type="EMBL" id="JASSZA010000019">
    <property type="protein sequence ID" value="KAK2087694.1"/>
    <property type="molecule type" value="Genomic_DNA"/>
</dbReference>
<keyword evidence="6" id="KW-1015">Disulfide bond</keyword>
<gene>
    <name evidence="7" type="ORF">P7K49_033601</name>
</gene>
<evidence type="ECO:0000313" key="7">
    <source>
        <dbReference type="EMBL" id="KAK2087694.1"/>
    </source>
</evidence>
<evidence type="ECO:0000256" key="2">
    <source>
        <dbReference type="ARBA" id="ARBA00011207"/>
    </source>
</evidence>